<feature type="domain" description="DUF6824" evidence="2">
    <location>
        <begin position="19"/>
        <end position="105"/>
    </location>
</feature>
<sequence>MMPSSLDLPESFAPTEYEVIIGRGRRIAEHAGNKRLHRIVATFVEEYGAVPTKRHKSSLLSKVVTLIRNDSEYKAGFVKKDSKTGRWRIVEDAAARITVAQSFRDLLSESYRSSKHFKQQRRQDRKGSCRQQKSASFERTVETCFSSFLQTRTSDVQGSELPSLDIRWSAAASPSNVPDGLSTLLSRLEASVDLTVDPFEPTPISETRISTTGDHDNSSSEQVVDVDPSYFSDPLPRNTTPQSISSSLFGASKNQGNDLGKLEPIEFVRFHALFGNDLAMA</sequence>
<feature type="region of interest" description="Disordered" evidence="1">
    <location>
        <begin position="199"/>
        <end position="228"/>
    </location>
</feature>
<feature type="region of interest" description="Disordered" evidence="1">
    <location>
        <begin position="114"/>
        <end position="134"/>
    </location>
</feature>
<organism evidence="3 4">
    <name type="scientific">Seminavis robusta</name>
    <dbReference type="NCBI Taxonomy" id="568900"/>
    <lineage>
        <taxon>Eukaryota</taxon>
        <taxon>Sar</taxon>
        <taxon>Stramenopiles</taxon>
        <taxon>Ochrophyta</taxon>
        <taxon>Bacillariophyta</taxon>
        <taxon>Bacillariophyceae</taxon>
        <taxon>Bacillariophycidae</taxon>
        <taxon>Naviculales</taxon>
        <taxon>Naviculaceae</taxon>
        <taxon>Seminavis</taxon>
    </lineage>
</organism>
<accession>A0A9N8E7G8</accession>
<evidence type="ECO:0000256" key="1">
    <source>
        <dbReference type="SAM" id="MobiDB-lite"/>
    </source>
</evidence>
<keyword evidence="4" id="KW-1185">Reference proteome</keyword>
<dbReference type="Pfam" id="PF20710">
    <property type="entry name" value="DUF6824"/>
    <property type="match status" value="1"/>
</dbReference>
<proteinExistence type="predicted"/>
<name>A0A9N8E7G8_9STRA</name>
<dbReference type="AlphaFoldDB" id="A0A9N8E7G8"/>
<protein>
    <submittedName>
        <fullName evidence="3">Nitrilase family, member 2</fullName>
    </submittedName>
</protein>
<evidence type="ECO:0000259" key="2">
    <source>
        <dbReference type="Pfam" id="PF20710"/>
    </source>
</evidence>
<reference evidence="3" key="1">
    <citation type="submission" date="2020-06" db="EMBL/GenBank/DDBJ databases">
        <authorList>
            <consortium name="Plant Systems Biology data submission"/>
        </authorList>
    </citation>
    <scope>NUCLEOTIDE SEQUENCE</scope>
    <source>
        <strain evidence="3">D6</strain>
    </source>
</reference>
<dbReference type="OrthoDB" id="52329at2759"/>
<evidence type="ECO:0000313" key="3">
    <source>
        <dbReference type="EMBL" id="CAB9514049.1"/>
    </source>
</evidence>
<comment type="caution">
    <text evidence="3">The sequence shown here is derived from an EMBL/GenBank/DDBJ whole genome shotgun (WGS) entry which is preliminary data.</text>
</comment>
<gene>
    <name evidence="3" type="ORF">SEMRO_628_G178120.1</name>
</gene>
<dbReference type="InterPro" id="IPR049227">
    <property type="entry name" value="DUF6824"/>
</dbReference>
<dbReference type="Proteomes" id="UP001153069">
    <property type="component" value="Unassembled WGS sequence"/>
</dbReference>
<dbReference type="EMBL" id="CAICTM010000627">
    <property type="protein sequence ID" value="CAB9514049.1"/>
    <property type="molecule type" value="Genomic_DNA"/>
</dbReference>
<evidence type="ECO:0000313" key="4">
    <source>
        <dbReference type="Proteomes" id="UP001153069"/>
    </source>
</evidence>